<name>X1RGQ0_9ZZZZ</name>
<dbReference type="GO" id="GO:0005996">
    <property type="term" value="P:monosaccharide metabolic process"/>
    <property type="evidence" value="ECO:0007669"/>
    <property type="project" value="InterPro"/>
</dbReference>
<dbReference type="PANTHER" id="PTHR36120">
    <property type="entry name" value="FUCOSE ISOMERASE"/>
    <property type="match status" value="1"/>
</dbReference>
<organism evidence="3">
    <name type="scientific">marine sediment metagenome</name>
    <dbReference type="NCBI Taxonomy" id="412755"/>
    <lineage>
        <taxon>unclassified sequences</taxon>
        <taxon>metagenomes</taxon>
        <taxon>ecological metagenomes</taxon>
    </lineage>
</organism>
<keyword evidence="2" id="KW-0119">Carbohydrate metabolism</keyword>
<keyword evidence="1" id="KW-0413">Isomerase</keyword>
<comment type="caution">
    <text evidence="3">The sequence shown here is derived from an EMBL/GenBank/DDBJ whole genome shotgun (WGS) entry which is preliminary data.</text>
</comment>
<gene>
    <name evidence="3" type="ORF">S12H4_02335</name>
</gene>
<dbReference type="SUPFAM" id="SSF53743">
    <property type="entry name" value="FucI/AraA N-terminal and middle domains"/>
    <property type="match status" value="1"/>
</dbReference>
<evidence type="ECO:0000256" key="1">
    <source>
        <dbReference type="ARBA" id="ARBA00023235"/>
    </source>
</evidence>
<reference evidence="3" key="1">
    <citation type="journal article" date="2014" name="Front. Microbiol.">
        <title>High frequency of phylogenetically diverse reductive dehalogenase-homologous genes in deep subseafloor sedimentary metagenomes.</title>
        <authorList>
            <person name="Kawai M."/>
            <person name="Futagami T."/>
            <person name="Toyoda A."/>
            <person name="Takaki Y."/>
            <person name="Nishi S."/>
            <person name="Hori S."/>
            <person name="Arai W."/>
            <person name="Tsubouchi T."/>
            <person name="Morono Y."/>
            <person name="Uchiyama I."/>
            <person name="Ito T."/>
            <person name="Fujiyama A."/>
            <person name="Inagaki F."/>
            <person name="Takami H."/>
        </authorList>
    </citation>
    <scope>NUCLEOTIDE SEQUENCE</scope>
    <source>
        <strain evidence="3">Expedition CK06-06</strain>
    </source>
</reference>
<proteinExistence type="predicted"/>
<evidence type="ECO:0000313" key="3">
    <source>
        <dbReference type="EMBL" id="GAI66156.1"/>
    </source>
</evidence>
<dbReference type="GO" id="GO:0016861">
    <property type="term" value="F:intramolecular oxidoreductase activity, interconverting aldoses and ketoses"/>
    <property type="evidence" value="ECO:0007669"/>
    <property type="project" value="InterPro"/>
</dbReference>
<sequence length="334" mass="36983">MMIKPKIGICTVVMKNLNLGEDDSVCYQKELITSVKRLGFDIVVAEKFISTPEISKETSALFKKEDVDAYILFVGTFTDDKRVMPLITGAGKPVIVWAHDISAFNVSITGAQNIMPNIYDLGLEYRFIYGNFDDKAALRDLYTFSRACAIKNKLSKTKIGYVGGHPSIMTCQTADEIAVKRIFGITLIDFGNEDIITGRQKIGRIESEKKWEEIKKLAGKVKASKENGIITSSTLIYILKMIKEYSLDAISINCFPNLKGQVCIPISLLNDMGIPSACEGDLNSTILMYILHNLSGLSLHLYLSAEWVGVEYTLSPTRSAIFPPLKSVSPVSII</sequence>
<evidence type="ECO:0000256" key="2">
    <source>
        <dbReference type="ARBA" id="ARBA00023277"/>
    </source>
</evidence>
<protein>
    <submittedName>
        <fullName evidence="3">Uncharacterized protein</fullName>
    </submittedName>
</protein>
<dbReference type="InterPro" id="IPR009015">
    <property type="entry name" value="Fucose_isomerase_N/cen_sf"/>
</dbReference>
<dbReference type="GO" id="GO:0005737">
    <property type="term" value="C:cytoplasm"/>
    <property type="evidence" value="ECO:0007669"/>
    <property type="project" value="InterPro"/>
</dbReference>
<dbReference type="AlphaFoldDB" id="X1RGQ0"/>
<dbReference type="PANTHER" id="PTHR36120:SF1">
    <property type="entry name" value="L-FUCOSE ISOMERASE C-TERMINAL DOMAIN-CONTAINING PROTEIN"/>
    <property type="match status" value="1"/>
</dbReference>
<dbReference type="EMBL" id="BARW01000561">
    <property type="protein sequence ID" value="GAI66156.1"/>
    <property type="molecule type" value="Genomic_DNA"/>
</dbReference>
<accession>X1RGQ0</accession>